<dbReference type="Proteomes" id="UP000187941">
    <property type="component" value="Chromosome"/>
</dbReference>
<reference evidence="1 2" key="1">
    <citation type="submission" date="2016-01" db="EMBL/GenBank/DDBJ databases">
        <authorList>
            <person name="Oliw E.H."/>
        </authorList>
    </citation>
    <scope>NUCLEOTIDE SEQUENCE [LARGE SCALE GENOMIC DNA]</scope>
    <source>
        <strain evidence="1 2">DY10</strain>
    </source>
</reference>
<evidence type="ECO:0000313" key="1">
    <source>
        <dbReference type="EMBL" id="AQG82120.1"/>
    </source>
</evidence>
<sequence>MSTLAKFKQWLVAIKLNSTLYFTVWGYDSTVDESTNDTKILINHHKSVALFSETKYAVNAVIQHKIALFDSYNLLKWATAIREEKLFFEVNTLLDFDNIIRIIDNTKLSDIKGISPADAKEVIEFINFCSDFADQSNDEKLMSLCQNPNVRLFWNYIYDTFFWKKEEKASLKPTSEKYDNSDFQKVLKQMYTSIITNIAIMDVP</sequence>
<name>A0A1P9X3B4_9BACT</name>
<dbReference type="EMBL" id="CP014263">
    <property type="protein sequence ID" value="AQG82120.1"/>
    <property type="molecule type" value="Genomic_DNA"/>
</dbReference>
<evidence type="ECO:0000313" key="2">
    <source>
        <dbReference type="Proteomes" id="UP000187941"/>
    </source>
</evidence>
<dbReference type="RefSeq" id="WP_077133597.1">
    <property type="nucleotide sequence ID" value="NZ_CP014263.1"/>
</dbReference>
<proteinExistence type="predicted"/>
<dbReference type="OrthoDB" id="770969at2"/>
<dbReference type="STRING" id="1178516.AWR27_24180"/>
<keyword evidence="2" id="KW-1185">Reference proteome</keyword>
<accession>A0A1P9X3B4</accession>
<protein>
    <submittedName>
        <fullName evidence="1">Uncharacterized protein</fullName>
    </submittedName>
</protein>
<gene>
    <name evidence="1" type="ORF">AWR27_24180</name>
</gene>
<organism evidence="1 2">
    <name type="scientific">Spirosoma montaniterrae</name>
    <dbReference type="NCBI Taxonomy" id="1178516"/>
    <lineage>
        <taxon>Bacteria</taxon>
        <taxon>Pseudomonadati</taxon>
        <taxon>Bacteroidota</taxon>
        <taxon>Cytophagia</taxon>
        <taxon>Cytophagales</taxon>
        <taxon>Cytophagaceae</taxon>
        <taxon>Spirosoma</taxon>
    </lineage>
</organism>
<dbReference type="AlphaFoldDB" id="A0A1P9X3B4"/>
<dbReference type="KEGG" id="smon:AWR27_24180"/>